<dbReference type="EMBL" id="JBHRWO010000012">
    <property type="protein sequence ID" value="MFC3493710.1"/>
    <property type="molecule type" value="Genomic_DNA"/>
</dbReference>
<organism evidence="1 2">
    <name type="scientific">Glycomyces rhizosphaerae</name>
    <dbReference type="NCBI Taxonomy" id="2054422"/>
    <lineage>
        <taxon>Bacteria</taxon>
        <taxon>Bacillati</taxon>
        <taxon>Actinomycetota</taxon>
        <taxon>Actinomycetes</taxon>
        <taxon>Glycomycetales</taxon>
        <taxon>Glycomycetaceae</taxon>
        <taxon>Glycomyces</taxon>
    </lineage>
</organism>
<reference evidence="2" key="1">
    <citation type="journal article" date="2019" name="Int. J. Syst. Evol. Microbiol.">
        <title>The Global Catalogue of Microorganisms (GCM) 10K type strain sequencing project: providing services to taxonomists for standard genome sequencing and annotation.</title>
        <authorList>
            <consortium name="The Broad Institute Genomics Platform"/>
            <consortium name="The Broad Institute Genome Sequencing Center for Infectious Disease"/>
            <person name="Wu L."/>
            <person name="Ma J."/>
        </authorList>
    </citation>
    <scope>NUCLEOTIDE SEQUENCE [LARGE SCALE GENOMIC DNA]</scope>
    <source>
        <strain evidence="2">CGMCC 4.7396</strain>
    </source>
</reference>
<keyword evidence="2" id="KW-1185">Reference proteome</keyword>
<accession>A0ABV7Q2V7</accession>
<proteinExistence type="predicted"/>
<sequence>MNLESTDGAWEIIGAKVDDDFTVTRSAFDEDAGWQCEVEEAVVTVVYEHLLEATERGIDWPSDPEQQLRIDHSSGLIVAPSVSSTEELREEADPNATGVIQTFTVTFVVPADLLEIQFFFDMPDRMYDQALDVWLYGISGNEAQYKTVDFAV</sequence>
<protein>
    <submittedName>
        <fullName evidence="1">Uncharacterized protein</fullName>
    </submittedName>
</protein>
<comment type="caution">
    <text evidence="1">The sequence shown here is derived from an EMBL/GenBank/DDBJ whole genome shotgun (WGS) entry which is preliminary data.</text>
</comment>
<dbReference type="RefSeq" id="WP_387976625.1">
    <property type="nucleotide sequence ID" value="NZ_JBHRWO010000012.1"/>
</dbReference>
<gene>
    <name evidence="1" type="ORF">ACFO8M_14615</name>
</gene>
<dbReference type="Proteomes" id="UP001595712">
    <property type="component" value="Unassembled WGS sequence"/>
</dbReference>
<evidence type="ECO:0000313" key="2">
    <source>
        <dbReference type="Proteomes" id="UP001595712"/>
    </source>
</evidence>
<evidence type="ECO:0000313" key="1">
    <source>
        <dbReference type="EMBL" id="MFC3493710.1"/>
    </source>
</evidence>
<name>A0ABV7Q2V7_9ACTN</name>